<name>A0A6J4QCT3_9ACTN</name>
<dbReference type="UniPathway" id="UPA00115">
    <property type="reaction ID" value="UER00409"/>
</dbReference>
<dbReference type="EMBL" id="CADCUW010000463">
    <property type="protein sequence ID" value="CAA9440077.1"/>
    <property type="molecule type" value="Genomic_DNA"/>
</dbReference>
<evidence type="ECO:0000256" key="2">
    <source>
        <dbReference type="ARBA" id="ARBA00002681"/>
    </source>
</evidence>
<keyword evidence="7 9" id="KW-0378">Hydrolase</keyword>
<dbReference type="GO" id="GO:0005975">
    <property type="term" value="P:carbohydrate metabolic process"/>
    <property type="evidence" value="ECO:0007669"/>
    <property type="project" value="UniProtKB-UniRule"/>
</dbReference>
<reference evidence="9" key="1">
    <citation type="submission" date="2020-02" db="EMBL/GenBank/DDBJ databases">
        <authorList>
            <person name="Meier V. D."/>
        </authorList>
    </citation>
    <scope>NUCLEOTIDE SEQUENCE</scope>
    <source>
        <strain evidence="9">AVDCRST_MAG01</strain>
    </source>
</reference>
<dbReference type="GO" id="GO:0017057">
    <property type="term" value="F:6-phosphogluconolactonase activity"/>
    <property type="evidence" value="ECO:0007669"/>
    <property type="project" value="UniProtKB-UniRule"/>
</dbReference>
<dbReference type="PANTHER" id="PTHR11054">
    <property type="entry name" value="6-PHOSPHOGLUCONOLACTONASE"/>
    <property type="match status" value="1"/>
</dbReference>
<dbReference type="PANTHER" id="PTHR11054:SF0">
    <property type="entry name" value="6-PHOSPHOGLUCONOLACTONASE"/>
    <property type="match status" value="1"/>
</dbReference>
<dbReference type="Gene3D" id="3.40.50.1360">
    <property type="match status" value="1"/>
</dbReference>
<evidence type="ECO:0000259" key="8">
    <source>
        <dbReference type="Pfam" id="PF01182"/>
    </source>
</evidence>
<dbReference type="GO" id="GO:0006098">
    <property type="term" value="P:pentose-phosphate shunt"/>
    <property type="evidence" value="ECO:0007669"/>
    <property type="project" value="UniProtKB-UniPathway"/>
</dbReference>
<proteinExistence type="inferred from homology"/>
<dbReference type="SUPFAM" id="SSF100950">
    <property type="entry name" value="NagB/RpiA/CoA transferase-like"/>
    <property type="match status" value="1"/>
</dbReference>
<evidence type="ECO:0000256" key="7">
    <source>
        <dbReference type="RuleBase" id="RU365095"/>
    </source>
</evidence>
<evidence type="ECO:0000256" key="6">
    <source>
        <dbReference type="ARBA" id="ARBA00020337"/>
    </source>
</evidence>
<dbReference type="InterPro" id="IPR037171">
    <property type="entry name" value="NagB/RpiA_transferase-like"/>
</dbReference>
<dbReference type="NCBIfam" id="TIGR01198">
    <property type="entry name" value="pgl"/>
    <property type="match status" value="1"/>
</dbReference>
<comment type="function">
    <text evidence="2 7">Hydrolysis of 6-phosphogluconolactone to 6-phosphogluconate.</text>
</comment>
<feature type="domain" description="Glucosamine/galactosamine-6-phosphate isomerase" evidence="8">
    <location>
        <begin position="8"/>
        <end position="220"/>
    </location>
</feature>
<dbReference type="AlphaFoldDB" id="A0A6J4QCT3"/>
<evidence type="ECO:0000256" key="5">
    <source>
        <dbReference type="ARBA" id="ARBA00013198"/>
    </source>
</evidence>
<dbReference type="EC" id="3.1.1.31" evidence="5 7"/>
<protein>
    <recommendedName>
        <fullName evidence="6 7">6-phosphogluconolactonase</fullName>
        <shortName evidence="7">6PGL</shortName>
        <ecNumber evidence="5 7">3.1.1.31</ecNumber>
    </recommendedName>
</protein>
<accession>A0A6J4QCT3</accession>
<gene>
    <name evidence="7" type="primary">pgl</name>
    <name evidence="9" type="ORF">AVDCRST_MAG01-01-3567</name>
</gene>
<comment type="similarity">
    <text evidence="4 7">Belongs to the glucosamine/galactosamine-6-phosphate isomerase family. 6-phosphogluconolactonase subfamily.</text>
</comment>
<dbReference type="Pfam" id="PF01182">
    <property type="entry name" value="Glucosamine_iso"/>
    <property type="match status" value="1"/>
</dbReference>
<dbReference type="InterPro" id="IPR006148">
    <property type="entry name" value="Glc/Gal-6P_isomerase"/>
</dbReference>
<dbReference type="InterPro" id="IPR005900">
    <property type="entry name" value="6-phosphogluconolactonase_DevB"/>
</dbReference>
<dbReference type="InterPro" id="IPR039104">
    <property type="entry name" value="6PGL"/>
</dbReference>
<organism evidence="9">
    <name type="scientific">uncultured Rubrobacteraceae bacterium</name>
    <dbReference type="NCBI Taxonomy" id="349277"/>
    <lineage>
        <taxon>Bacteria</taxon>
        <taxon>Bacillati</taxon>
        <taxon>Actinomycetota</taxon>
        <taxon>Rubrobacteria</taxon>
        <taxon>Rubrobacterales</taxon>
        <taxon>Rubrobacteraceae</taxon>
        <taxon>environmental samples</taxon>
    </lineage>
</organism>
<comment type="pathway">
    <text evidence="3 7">Carbohydrate degradation; pentose phosphate pathway; D-ribulose 5-phosphate from D-glucose 6-phosphate (oxidative stage): step 2/3.</text>
</comment>
<dbReference type="CDD" id="cd01400">
    <property type="entry name" value="6PGL"/>
    <property type="match status" value="1"/>
</dbReference>
<evidence type="ECO:0000256" key="1">
    <source>
        <dbReference type="ARBA" id="ARBA00000832"/>
    </source>
</evidence>
<evidence type="ECO:0000256" key="3">
    <source>
        <dbReference type="ARBA" id="ARBA00004961"/>
    </source>
</evidence>
<comment type="catalytic activity">
    <reaction evidence="1 7">
        <text>6-phospho-D-glucono-1,5-lactone + H2O = 6-phospho-D-gluconate + H(+)</text>
        <dbReference type="Rhea" id="RHEA:12556"/>
        <dbReference type="ChEBI" id="CHEBI:15377"/>
        <dbReference type="ChEBI" id="CHEBI:15378"/>
        <dbReference type="ChEBI" id="CHEBI:57955"/>
        <dbReference type="ChEBI" id="CHEBI:58759"/>
        <dbReference type="EC" id="3.1.1.31"/>
    </reaction>
</comment>
<evidence type="ECO:0000256" key="4">
    <source>
        <dbReference type="ARBA" id="ARBA00010662"/>
    </source>
</evidence>
<sequence>MNVQVFESPERLAEAAARALVEAASEAIAERGRFAVALAGGSTPKATYEVLARDHAQRVDWPNVHVFFGDERTVPPDHEDSNYRMAREALLDRVPVGPIHRMQGELPPEEAAAAYEDELNEFFGGEPPALDLVMLGIGGDGHTASLFPETPALEVTDRLVVANPVPKLETTRLTLTAPVLNVARRVVFLVAGEGKSEALAQILEGDADPRAYPAKLVRPPGGPIWMVDRDAARSLEHPA</sequence>
<evidence type="ECO:0000313" key="9">
    <source>
        <dbReference type="EMBL" id="CAA9440077.1"/>
    </source>
</evidence>